<dbReference type="Pfam" id="PF00034">
    <property type="entry name" value="Cytochrom_C"/>
    <property type="match status" value="1"/>
</dbReference>
<dbReference type="GO" id="GO:0009055">
    <property type="term" value="F:electron transfer activity"/>
    <property type="evidence" value="ECO:0007669"/>
    <property type="project" value="InterPro"/>
</dbReference>
<dbReference type="InterPro" id="IPR036909">
    <property type="entry name" value="Cyt_c-like_dom_sf"/>
</dbReference>
<gene>
    <name evidence="7" type="ORF">CAL25_11665</name>
</gene>
<dbReference type="PANTHER" id="PTHR35008">
    <property type="entry name" value="BLL4482 PROTEIN-RELATED"/>
    <property type="match status" value="1"/>
</dbReference>
<dbReference type="InterPro" id="IPR037165">
    <property type="entry name" value="AldOxase/xan_DH_Mopterin-bd_sf"/>
</dbReference>
<evidence type="ECO:0000256" key="3">
    <source>
        <dbReference type="ARBA" id="ARBA00023004"/>
    </source>
</evidence>
<evidence type="ECO:0000259" key="6">
    <source>
        <dbReference type="PROSITE" id="PS51007"/>
    </source>
</evidence>
<comment type="caution">
    <text evidence="7">The sequence shown here is derived from an EMBL/GenBank/DDBJ whole genome shotgun (WGS) entry which is preliminary data.</text>
</comment>
<dbReference type="SUPFAM" id="SSF46626">
    <property type="entry name" value="Cytochrome c"/>
    <property type="match status" value="3"/>
</dbReference>
<feature type="domain" description="Cytochrome c" evidence="6">
    <location>
        <begin position="562"/>
        <end position="665"/>
    </location>
</feature>
<evidence type="ECO:0000256" key="4">
    <source>
        <dbReference type="PROSITE-ProRule" id="PRU00433"/>
    </source>
</evidence>
<dbReference type="Gene3D" id="1.10.760.10">
    <property type="entry name" value="Cytochrome c-like domain"/>
    <property type="match status" value="3"/>
</dbReference>
<evidence type="ECO:0000256" key="5">
    <source>
        <dbReference type="SAM" id="MobiDB-lite"/>
    </source>
</evidence>
<dbReference type="InterPro" id="IPR051459">
    <property type="entry name" value="Cytochrome_c-type_DH"/>
</dbReference>
<dbReference type="Gene3D" id="3.30.365.10">
    <property type="entry name" value="Aldehyde oxidase/xanthine dehydrogenase, molybdopterin binding domain"/>
    <property type="match status" value="1"/>
</dbReference>
<dbReference type="SUPFAM" id="SSF56003">
    <property type="entry name" value="Molybdenum cofactor-binding domain"/>
    <property type="match status" value="1"/>
</dbReference>
<evidence type="ECO:0000256" key="2">
    <source>
        <dbReference type="ARBA" id="ARBA00022723"/>
    </source>
</evidence>
<keyword evidence="1 4" id="KW-0349">Heme</keyword>
<dbReference type="GO" id="GO:0016491">
    <property type="term" value="F:oxidoreductase activity"/>
    <property type="evidence" value="ECO:0007669"/>
    <property type="project" value="InterPro"/>
</dbReference>
<feature type="domain" description="Cytochrome c" evidence="6">
    <location>
        <begin position="843"/>
        <end position="931"/>
    </location>
</feature>
<feature type="region of interest" description="Disordered" evidence="5">
    <location>
        <begin position="952"/>
        <end position="974"/>
    </location>
</feature>
<reference evidence="7 8" key="1">
    <citation type="submission" date="2017-05" db="EMBL/GenBank/DDBJ databases">
        <title>Complete and WGS of Bordetella genogroups.</title>
        <authorList>
            <person name="Spilker T."/>
            <person name="LiPuma J."/>
        </authorList>
    </citation>
    <scope>NUCLEOTIDE SEQUENCE [LARGE SCALE GENOMIC DNA]</scope>
    <source>
        <strain evidence="7 8">AU10456</strain>
    </source>
</reference>
<sequence length="974" mass="101347">MSLRLTSTTDLAPPDGPALAHGVLLLPPHPTWDARRYTGPRAGDLDASALQGLPGMPRLIQHHNLVAVIATRPDHARAAAARLAVPWRTPGAAPQRARAEDDARDGPAPLAEAHYRWPLAGADHAACWAIACPGPDGLTVWSSCPADRLRTELTALLDLPATRLRLLPNGVRQDPGANDSVALDAAAVAALLSLHAQQPVRVDGADLWLPHASAVGVSARLERGAGDAPGPLILHTDGAATPRPSLARLLAHDIVGAPPGDAPPYRGGVVAPLTGPVSLGSLADARGALRAAQVFAQESLQDEAADASRADPVAWRLAQLDDPRGAALIRSVAERAGWQDGQPSTWAAGPRQGRGFAYASVIDDSTEPPTRNWAAWVADVTVDPSDGAVALTRVVVGHDTDTLHVPAVAADRITTDIHDQTQRLLRAPAGFDQPEGASPLASVDPKAHALAAPRVDLVGGAGTLAPPRDLQWSDAAALPAAAAVANAVYAATGVRLREPPFNGPAARAQLAAPHASRSARRATTAWLGGIAAAACGLVAMAWPWKAAIAPVDAPDLSLYSSAAIERGRLVAAAGDCIVCHTAPGGQPNTGGLALDTPFGTIYTTNITPDRETGIGAWSYAAFERAMRQGVHRDGRQLYPAFPYTAFARLTDGDMQALYAYLMSQPPVAHVPPPTELAFPYNLRPLVAGWNALYHDAGVYQPDPTQTLQWNRGAYLVQGAGHCGACHTPRNALGAERTGAAYLSGGVAEGWEAPALNALSRAPVPWNEQSLYAYLRTGASAEHGVAAGPMAPVIHGLSALPDSDVRAISVYLASLQAPAEAAALPDAAQRIARLEQASAADARVFPANGERLYQGACAACHETRDAPALFGARPSLTLNTNLHSARPDNLVQVILNGIAEPADAALGTMPGFRDSLDDAQVADLVAYLRARHAPDQPAWEDVAATSRRLRAAHDGAAAQASNVTSTDAALRRAGP</sequence>
<accession>A0A261TS91</accession>
<proteinExistence type="predicted"/>
<organism evidence="7 8">
    <name type="scientific">Bordetella genomosp. 5</name>
    <dbReference type="NCBI Taxonomy" id="1395608"/>
    <lineage>
        <taxon>Bacteria</taxon>
        <taxon>Pseudomonadati</taxon>
        <taxon>Pseudomonadota</taxon>
        <taxon>Betaproteobacteria</taxon>
        <taxon>Burkholderiales</taxon>
        <taxon>Alcaligenaceae</taxon>
        <taxon>Bordetella</taxon>
    </lineage>
</organism>
<dbReference type="PANTHER" id="PTHR35008:SF8">
    <property type="entry name" value="ALCOHOL DEHYDROGENASE CYTOCHROME C SUBUNIT"/>
    <property type="match status" value="1"/>
</dbReference>
<evidence type="ECO:0000313" key="8">
    <source>
        <dbReference type="Proteomes" id="UP000216913"/>
    </source>
</evidence>
<dbReference type="Proteomes" id="UP000216913">
    <property type="component" value="Unassembled WGS sequence"/>
</dbReference>
<dbReference type="AlphaFoldDB" id="A0A261TS91"/>
<name>A0A261TS91_9BORD</name>
<keyword evidence="3 4" id="KW-0408">Iron</keyword>
<feature type="domain" description="Cytochrome c" evidence="6">
    <location>
        <begin position="707"/>
        <end position="815"/>
    </location>
</feature>
<dbReference type="Pfam" id="PF13442">
    <property type="entry name" value="Cytochrome_CBB3"/>
    <property type="match status" value="1"/>
</dbReference>
<protein>
    <submittedName>
        <fullName evidence="7">Cytochrome</fullName>
    </submittedName>
</protein>
<evidence type="ECO:0000313" key="7">
    <source>
        <dbReference type="EMBL" id="OZI52137.1"/>
    </source>
</evidence>
<evidence type="ECO:0000256" key="1">
    <source>
        <dbReference type="ARBA" id="ARBA00022617"/>
    </source>
</evidence>
<dbReference type="GO" id="GO:0020037">
    <property type="term" value="F:heme binding"/>
    <property type="evidence" value="ECO:0007669"/>
    <property type="project" value="InterPro"/>
</dbReference>
<dbReference type="OrthoDB" id="9809720at2"/>
<dbReference type="GO" id="GO:0046872">
    <property type="term" value="F:metal ion binding"/>
    <property type="evidence" value="ECO:0007669"/>
    <property type="project" value="UniProtKB-KW"/>
</dbReference>
<dbReference type="EMBL" id="NEVP01000006">
    <property type="protein sequence ID" value="OZI52137.1"/>
    <property type="molecule type" value="Genomic_DNA"/>
</dbReference>
<dbReference type="RefSeq" id="WP_094800096.1">
    <property type="nucleotide sequence ID" value="NZ_NEVP01000006.1"/>
</dbReference>
<keyword evidence="8" id="KW-1185">Reference proteome</keyword>
<keyword evidence="2 4" id="KW-0479">Metal-binding</keyword>
<dbReference type="InterPro" id="IPR009056">
    <property type="entry name" value="Cyt_c-like_dom"/>
</dbReference>
<dbReference type="PROSITE" id="PS51007">
    <property type="entry name" value="CYTC"/>
    <property type="match status" value="3"/>
</dbReference>